<comment type="caution">
    <text evidence="3">The sequence shown here is derived from an EMBL/GenBank/DDBJ whole genome shotgun (WGS) entry which is preliminary data.</text>
</comment>
<accession>A0AAN6VI05</accession>
<proteinExistence type="predicted"/>
<dbReference type="AlphaFoldDB" id="A0AAN6VI05"/>
<feature type="region of interest" description="Disordered" evidence="2">
    <location>
        <begin position="242"/>
        <end position="389"/>
    </location>
</feature>
<keyword evidence="1" id="KW-0175">Coiled coil</keyword>
<dbReference type="Proteomes" id="UP001302745">
    <property type="component" value="Unassembled WGS sequence"/>
</dbReference>
<evidence type="ECO:0000256" key="2">
    <source>
        <dbReference type="SAM" id="MobiDB-lite"/>
    </source>
</evidence>
<reference evidence="3" key="1">
    <citation type="journal article" date="2023" name="Mol. Phylogenet. Evol.">
        <title>Genome-scale phylogeny and comparative genomics of the fungal order Sordariales.</title>
        <authorList>
            <person name="Hensen N."/>
            <person name="Bonometti L."/>
            <person name="Westerberg I."/>
            <person name="Brannstrom I.O."/>
            <person name="Guillou S."/>
            <person name="Cros-Aarteil S."/>
            <person name="Calhoun S."/>
            <person name="Haridas S."/>
            <person name="Kuo A."/>
            <person name="Mondo S."/>
            <person name="Pangilinan J."/>
            <person name="Riley R."/>
            <person name="LaButti K."/>
            <person name="Andreopoulos B."/>
            <person name="Lipzen A."/>
            <person name="Chen C."/>
            <person name="Yan M."/>
            <person name="Daum C."/>
            <person name="Ng V."/>
            <person name="Clum A."/>
            <person name="Steindorff A."/>
            <person name="Ohm R.A."/>
            <person name="Martin F."/>
            <person name="Silar P."/>
            <person name="Natvig D.O."/>
            <person name="Lalanne C."/>
            <person name="Gautier V."/>
            <person name="Ament-Velasquez S.L."/>
            <person name="Kruys A."/>
            <person name="Hutchinson M.I."/>
            <person name="Powell A.J."/>
            <person name="Barry K."/>
            <person name="Miller A.N."/>
            <person name="Grigoriev I.V."/>
            <person name="Debuchy R."/>
            <person name="Gladieux P."/>
            <person name="Hiltunen Thoren M."/>
            <person name="Johannesson H."/>
        </authorList>
    </citation>
    <scope>NUCLEOTIDE SEQUENCE</scope>
    <source>
        <strain evidence="3">CBS 538.74</strain>
    </source>
</reference>
<dbReference type="EMBL" id="MU857007">
    <property type="protein sequence ID" value="KAK4151617.1"/>
    <property type="molecule type" value="Genomic_DNA"/>
</dbReference>
<evidence type="ECO:0000256" key="1">
    <source>
        <dbReference type="SAM" id="Coils"/>
    </source>
</evidence>
<organism evidence="3 4">
    <name type="scientific">Chaetomidium leptoderma</name>
    <dbReference type="NCBI Taxonomy" id="669021"/>
    <lineage>
        <taxon>Eukaryota</taxon>
        <taxon>Fungi</taxon>
        <taxon>Dikarya</taxon>
        <taxon>Ascomycota</taxon>
        <taxon>Pezizomycotina</taxon>
        <taxon>Sordariomycetes</taxon>
        <taxon>Sordariomycetidae</taxon>
        <taxon>Sordariales</taxon>
        <taxon>Chaetomiaceae</taxon>
        <taxon>Chaetomidium</taxon>
    </lineage>
</organism>
<sequence>MDDPADCSWTWPFWKFGLKRDDLFGALHDQYNTVSSPILDPEAFHHDVYEISNRAGTAAEFHRLLHDRKEQRLRELNETLESAAFEIIGNPSLIGKDQWQHAVQLFRTKSLDSLVRLYASYLPPGHPWYRSGDCTTDSDLDGSVGSLTDSRGSFSDDDYYEPPPMMEEPFEYPSYSKQVLPASPRSMTMCSDSSAASPIDDAHHDFDFSRATPARASSFSESEPDCCAMLETHTHCNCERESRASDFSPLGVENDDNVTTPQIESHNGDVTLPLPTSEITDSEIPTPKPEAQSASFFADTKPSPTQRRHRSLSPSRDHHPLSDSDLDEVLIAHRDPRNSQRSKLNRRGRECSPMVQRRRKNMVEPATRIQKPIPETARSRPRSRKCGES</sequence>
<name>A0AAN6VI05_9PEZI</name>
<evidence type="ECO:0000313" key="4">
    <source>
        <dbReference type="Proteomes" id="UP001302745"/>
    </source>
</evidence>
<reference evidence="3" key="2">
    <citation type="submission" date="2023-05" db="EMBL/GenBank/DDBJ databases">
        <authorList>
            <consortium name="Lawrence Berkeley National Laboratory"/>
            <person name="Steindorff A."/>
            <person name="Hensen N."/>
            <person name="Bonometti L."/>
            <person name="Westerberg I."/>
            <person name="Brannstrom I.O."/>
            <person name="Guillou S."/>
            <person name="Cros-Aarteil S."/>
            <person name="Calhoun S."/>
            <person name="Haridas S."/>
            <person name="Kuo A."/>
            <person name="Mondo S."/>
            <person name="Pangilinan J."/>
            <person name="Riley R."/>
            <person name="Labutti K."/>
            <person name="Andreopoulos B."/>
            <person name="Lipzen A."/>
            <person name="Chen C."/>
            <person name="Yanf M."/>
            <person name="Daum C."/>
            <person name="Ng V."/>
            <person name="Clum A."/>
            <person name="Ohm R."/>
            <person name="Martin F."/>
            <person name="Silar P."/>
            <person name="Natvig D."/>
            <person name="Lalanne C."/>
            <person name="Gautier V."/>
            <person name="Ament-Velasquez S.L."/>
            <person name="Kruys A."/>
            <person name="Hutchinson M.I."/>
            <person name="Powell A.J."/>
            <person name="Barry K."/>
            <person name="Miller A.N."/>
            <person name="Grigoriev I.V."/>
            <person name="Debuchy R."/>
            <person name="Gladieux P."/>
            <person name="Thoren M.H."/>
            <person name="Johannesson H."/>
        </authorList>
    </citation>
    <scope>NUCLEOTIDE SEQUENCE</scope>
    <source>
        <strain evidence="3">CBS 538.74</strain>
    </source>
</reference>
<keyword evidence="4" id="KW-1185">Reference proteome</keyword>
<gene>
    <name evidence="3" type="ORF">C8A00DRAFT_35709</name>
</gene>
<feature type="coiled-coil region" evidence="1">
    <location>
        <begin position="59"/>
        <end position="86"/>
    </location>
</feature>
<feature type="compositionally biased region" description="Basic residues" evidence="2">
    <location>
        <begin position="379"/>
        <end position="389"/>
    </location>
</feature>
<feature type="region of interest" description="Disordered" evidence="2">
    <location>
        <begin position="140"/>
        <end position="162"/>
    </location>
</feature>
<protein>
    <submittedName>
        <fullName evidence="3">Uncharacterized protein</fullName>
    </submittedName>
</protein>
<evidence type="ECO:0000313" key="3">
    <source>
        <dbReference type="EMBL" id="KAK4151617.1"/>
    </source>
</evidence>